<proteinExistence type="predicted"/>
<name>A0A918IIK0_9ACTN</name>
<dbReference type="InterPro" id="IPR001387">
    <property type="entry name" value="Cro/C1-type_HTH"/>
</dbReference>
<dbReference type="Proteomes" id="UP000618795">
    <property type="component" value="Unassembled WGS sequence"/>
</dbReference>
<gene>
    <name evidence="3" type="ORF">GCM10010260_70080</name>
</gene>
<dbReference type="PROSITE" id="PS50943">
    <property type="entry name" value="HTH_CROC1"/>
    <property type="match status" value="1"/>
</dbReference>
<dbReference type="Pfam" id="PF13560">
    <property type="entry name" value="HTH_31"/>
    <property type="match status" value="1"/>
</dbReference>
<dbReference type="SUPFAM" id="SSF46955">
    <property type="entry name" value="Putative DNA-binding domain"/>
    <property type="match status" value="1"/>
</dbReference>
<accession>A0A918IIK0</accession>
<evidence type="ECO:0000313" key="4">
    <source>
        <dbReference type="Proteomes" id="UP000618795"/>
    </source>
</evidence>
<evidence type="ECO:0000256" key="1">
    <source>
        <dbReference type="SAM" id="MobiDB-lite"/>
    </source>
</evidence>
<feature type="region of interest" description="Disordered" evidence="1">
    <location>
        <begin position="188"/>
        <end position="213"/>
    </location>
</feature>
<evidence type="ECO:0000259" key="2">
    <source>
        <dbReference type="PROSITE" id="PS50943"/>
    </source>
</evidence>
<dbReference type="EMBL" id="BMTD01000021">
    <property type="protein sequence ID" value="GGV20015.1"/>
    <property type="molecule type" value="Genomic_DNA"/>
</dbReference>
<feature type="domain" description="HTH cro/C1-type" evidence="2">
    <location>
        <begin position="21"/>
        <end position="75"/>
    </location>
</feature>
<organism evidence="3 4">
    <name type="scientific">Streptomyces filipinensis</name>
    <dbReference type="NCBI Taxonomy" id="66887"/>
    <lineage>
        <taxon>Bacteria</taxon>
        <taxon>Bacillati</taxon>
        <taxon>Actinomycetota</taxon>
        <taxon>Actinomycetes</taxon>
        <taxon>Kitasatosporales</taxon>
        <taxon>Streptomycetaceae</taxon>
        <taxon>Streptomyces</taxon>
    </lineage>
</organism>
<dbReference type="GO" id="GO:0003677">
    <property type="term" value="F:DNA binding"/>
    <property type="evidence" value="ECO:0007669"/>
    <property type="project" value="InterPro"/>
</dbReference>
<dbReference type="InterPro" id="IPR009061">
    <property type="entry name" value="DNA-bd_dom_put_sf"/>
</dbReference>
<evidence type="ECO:0000313" key="3">
    <source>
        <dbReference type="EMBL" id="GGV20015.1"/>
    </source>
</evidence>
<comment type="caution">
    <text evidence="3">The sequence shown here is derived from an EMBL/GenBank/DDBJ whole genome shotgun (WGS) entry which is preliminary data.</text>
</comment>
<dbReference type="SUPFAM" id="SSF47413">
    <property type="entry name" value="lambda repressor-like DNA-binding domains"/>
    <property type="match status" value="1"/>
</dbReference>
<keyword evidence="4" id="KW-1185">Reference proteome</keyword>
<feature type="compositionally biased region" description="Basic and acidic residues" evidence="1">
    <location>
        <begin position="196"/>
        <end position="213"/>
    </location>
</feature>
<dbReference type="InterPro" id="IPR010982">
    <property type="entry name" value="Lambda_DNA-bd_dom_sf"/>
</dbReference>
<reference evidence="3" key="1">
    <citation type="journal article" date="2014" name="Int. J. Syst. Evol. Microbiol.">
        <title>Complete genome sequence of Corynebacterium casei LMG S-19264T (=DSM 44701T), isolated from a smear-ripened cheese.</title>
        <authorList>
            <consortium name="US DOE Joint Genome Institute (JGI-PGF)"/>
            <person name="Walter F."/>
            <person name="Albersmeier A."/>
            <person name="Kalinowski J."/>
            <person name="Ruckert C."/>
        </authorList>
    </citation>
    <scope>NUCLEOTIDE SEQUENCE</scope>
    <source>
        <strain evidence="3">JCM 4369</strain>
    </source>
</reference>
<dbReference type="AlphaFoldDB" id="A0A918IIK0"/>
<protein>
    <recommendedName>
        <fullName evidence="2">HTH cro/C1-type domain-containing protein</fullName>
    </recommendedName>
</protein>
<dbReference type="CDD" id="cd00093">
    <property type="entry name" value="HTH_XRE"/>
    <property type="match status" value="1"/>
</dbReference>
<dbReference type="SMART" id="SM00530">
    <property type="entry name" value="HTH_XRE"/>
    <property type="match status" value="1"/>
</dbReference>
<reference evidence="3" key="2">
    <citation type="submission" date="2020-09" db="EMBL/GenBank/DDBJ databases">
        <authorList>
            <person name="Sun Q."/>
            <person name="Ohkuma M."/>
        </authorList>
    </citation>
    <scope>NUCLEOTIDE SEQUENCE</scope>
    <source>
        <strain evidence="3">JCM 4369</strain>
    </source>
</reference>
<dbReference type="Gene3D" id="1.10.260.40">
    <property type="entry name" value="lambda repressor-like DNA-binding domains"/>
    <property type="match status" value="1"/>
</dbReference>
<sequence length="364" mass="39414">MPRSPAGGAPERPFAHLAEHLVALRRAARLPQRALAEAANVSRGAVQRAESGAAAPSTTVLDAYVRACSGNPADHARARLLRTRGRTAQRARLRHLKAPAPHLIHTEDDLGAALAAAYEQAGAPSLSDARLTPGRKPLPRTTAWRIVARRKLPPTAEQLVTFLTACGIGPAEQHPYITAYERIVADRGIRPAPPPRDSRRTGRFGPDVEGRPERPALTGLAAAIVEQLPAATVEELLVAALAQRADREAQRNGTVAPELISVAALIDPTRDDGISRTADGLTSVHDVTHHQRRPRAARTAPTPSWSYSEIAAYIRVQPDTVRSYRKHGLLPPPDHIKWGRPCWNADTIRAWVASRPGSRARREG</sequence>